<feature type="domain" description="Arginyl tRNA synthetase N-terminal" evidence="13">
    <location>
        <begin position="3"/>
        <end position="91"/>
    </location>
</feature>
<gene>
    <name evidence="10" type="primary">argS</name>
    <name evidence="14" type="ORF">HXK24_05065</name>
</gene>
<comment type="catalytic activity">
    <reaction evidence="9 10">
        <text>tRNA(Arg) + L-arginine + ATP = L-arginyl-tRNA(Arg) + AMP + diphosphate</text>
        <dbReference type="Rhea" id="RHEA:20301"/>
        <dbReference type="Rhea" id="RHEA-COMP:9658"/>
        <dbReference type="Rhea" id="RHEA-COMP:9673"/>
        <dbReference type="ChEBI" id="CHEBI:30616"/>
        <dbReference type="ChEBI" id="CHEBI:32682"/>
        <dbReference type="ChEBI" id="CHEBI:33019"/>
        <dbReference type="ChEBI" id="CHEBI:78442"/>
        <dbReference type="ChEBI" id="CHEBI:78513"/>
        <dbReference type="ChEBI" id="CHEBI:456215"/>
        <dbReference type="EC" id="6.1.1.19"/>
    </reaction>
</comment>
<dbReference type="GO" id="GO:0005524">
    <property type="term" value="F:ATP binding"/>
    <property type="evidence" value="ECO:0007669"/>
    <property type="project" value="UniProtKB-UniRule"/>
</dbReference>
<dbReference type="InterPro" id="IPR005148">
    <property type="entry name" value="Arg-tRNA-synth_N"/>
</dbReference>
<dbReference type="InterPro" id="IPR014729">
    <property type="entry name" value="Rossmann-like_a/b/a_fold"/>
</dbReference>
<keyword evidence="5 10" id="KW-0547">Nucleotide-binding</keyword>
<dbReference type="InterPro" id="IPR035684">
    <property type="entry name" value="ArgRS_core"/>
</dbReference>
<evidence type="ECO:0000313" key="14">
    <source>
        <dbReference type="EMBL" id="MBF4803168.1"/>
    </source>
</evidence>
<feature type="domain" description="DALR anticodon binding" evidence="12">
    <location>
        <begin position="477"/>
        <end position="614"/>
    </location>
</feature>
<dbReference type="HAMAP" id="MF_00123">
    <property type="entry name" value="Arg_tRNA_synth"/>
    <property type="match status" value="1"/>
</dbReference>
<evidence type="ECO:0000256" key="5">
    <source>
        <dbReference type="ARBA" id="ARBA00022741"/>
    </source>
</evidence>
<evidence type="ECO:0000256" key="1">
    <source>
        <dbReference type="ARBA" id="ARBA00004496"/>
    </source>
</evidence>
<sequence length="614" mass="68227">MREKIEELVRQALADAQAAGELPEFQIDDVGLERPQDSSNGDWSSTVAMRSAKLAHKAPRDIAAALVAHIAKDTQIERVEVAGPGFVNFYLSTAAGNEIFNTVREQGADFGRSSFGAGQKVQVEYVSANPVGPLHIGHGRWAALGDSLSRILAFAGYEVEREYYVNDHGSQMDVFGYSISKRYLQLIDIMQERGIDADAAAQVLAEDRDAYVADEEDAHPEEHPFTDEFINSLGGNAYAGDYIVDLGLFFLKNDGEVWADKSEDERMAEFRERGYKMMLESIKNTCHNARADFDVWFSERSLYVKDDQGKDAVDRALDALDKLGYLYRSDEGALFFRSTDFGDDKDRVLIKTNGEYTYFASDVAYHWNKFQRVDHVIDIWGADHHGYIQRVRSAATALGYPTQFEVLLGQLVNLLRNGVAVRMSKRKGTGIHFDELLAEVGVDATRYTLVSKSSNQMIDFDIEQVKRQDSSNPVYYVQYAHARICSILRRAAGVDLEEAQALGMDAVADKAIGSEVDLGLLSDAAEQALARKLFEFPGLVEGCARDRAPFRITHYIEELAGQFHAFYTVCQVLPSEGRPLDAELSKARLAACDATRRVLAIALDLIGVSAPEAM</sequence>
<evidence type="ECO:0000256" key="7">
    <source>
        <dbReference type="ARBA" id="ARBA00022917"/>
    </source>
</evidence>
<evidence type="ECO:0000256" key="8">
    <source>
        <dbReference type="ARBA" id="ARBA00023146"/>
    </source>
</evidence>
<dbReference type="PRINTS" id="PR01038">
    <property type="entry name" value="TRNASYNTHARG"/>
</dbReference>
<dbReference type="SUPFAM" id="SSF52374">
    <property type="entry name" value="Nucleotidylyl transferase"/>
    <property type="match status" value="1"/>
</dbReference>
<dbReference type="InterPro" id="IPR036695">
    <property type="entry name" value="Arg-tRNA-synth_N_sf"/>
</dbReference>
<comment type="similarity">
    <text evidence="2 10 11">Belongs to the class-I aminoacyl-tRNA synthetase family.</text>
</comment>
<dbReference type="NCBIfam" id="TIGR00456">
    <property type="entry name" value="argS"/>
    <property type="match status" value="1"/>
</dbReference>
<dbReference type="InterPro" id="IPR001278">
    <property type="entry name" value="Arg-tRNA-ligase"/>
</dbReference>
<dbReference type="SUPFAM" id="SSF47323">
    <property type="entry name" value="Anticodon-binding domain of a subclass of class I aminoacyl-tRNA synthetases"/>
    <property type="match status" value="1"/>
</dbReference>
<evidence type="ECO:0000256" key="10">
    <source>
        <dbReference type="HAMAP-Rule" id="MF_00123"/>
    </source>
</evidence>
<dbReference type="PANTHER" id="PTHR11956">
    <property type="entry name" value="ARGINYL-TRNA SYNTHETASE"/>
    <property type="match status" value="1"/>
</dbReference>
<dbReference type="GO" id="GO:0006420">
    <property type="term" value="P:arginyl-tRNA aminoacylation"/>
    <property type="evidence" value="ECO:0007669"/>
    <property type="project" value="UniProtKB-UniRule"/>
</dbReference>
<dbReference type="Proteomes" id="UP000787322">
    <property type="component" value="Unassembled WGS sequence"/>
</dbReference>
<feature type="short sequence motif" description="'HIGH' region" evidence="10">
    <location>
        <begin position="128"/>
        <end position="138"/>
    </location>
</feature>
<evidence type="ECO:0000313" key="15">
    <source>
        <dbReference type="Proteomes" id="UP000787322"/>
    </source>
</evidence>
<comment type="subcellular location">
    <subcellularLocation>
        <location evidence="1 10">Cytoplasm</location>
    </subcellularLocation>
</comment>
<organism evidence="14 15">
    <name type="scientific">Lancefieldella parvula</name>
    <dbReference type="NCBI Taxonomy" id="1382"/>
    <lineage>
        <taxon>Bacteria</taxon>
        <taxon>Bacillati</taxon>
        <taxon>Actinomycetota</taxon>
        <taxon>Coriobacteriia</taxon>
        <taxon>Coriobacteriales</taxon>
        <taxon>Atopobiaceae</taxon>
        <taxon>Lancefieldella</taxon>
    </lineage>
</organism>
<evidence type="ECO:0000256" key="4">
    <source>
        <dbReference type="ARBA" id="ARBA00022598"/>
    </source>
</evidence>
<dbReference type="EC" id="6.1.1.19" evidence="10"/>
<evidence type="ECO:0000256" key="6">
    <source>
        <dbReference type="ARBA" id="ARBA00022840"/>
    </source>
</evidence>
<evidence type="ECO:0000259" key="12">
    <source>
        <dbReference type="SMART" id="SM00836"/>
    </source>
</evidence>
<dbReference type="Pfam" id="PF00750">
    <property type="entry name" value="tRNA-synt_1d"/>
    <property type="match status" value="1"/>
</dbReference>
<dbReference type="AlphaFoldDB" id="A0A9D5X8C6"/>
<evidence type="ECO:0000259" key="13">
    <source>
        <dbReference type="SMART" id="SM01016"/>
    </source>
</evidence>
<protein>
    <recommendedName>
        <fullName evidence="10">Arginine--tRNA ligase</fullName>
        <ecNumber evidence="10">6.1.1.19</ecNumber>
    </recommendedName>
    <alternativeName>
        <fullName evidence="10">Arginyl-tRNA synthetase</fullName>
        <shortName evidence="10">ArgRS</shortName>
    </alternativeName>
</protein>
<evidence type="ECO:0000256" key="3">
    <source>
        <dbReference type="ARBA" id="ARBA00022490"/>
    </source>
</evidence>
<keyword evidence="6 10" id="KW-0067">ATP-binding</keyword>
<evidence type="ECO:0000256" key="9">
    <source>
        <dbReference type="ARBA" id="ARBA00049339"/>
    </source>
</evidence>
<dbReference type="SMART" id="SM01016">
    <property type="entry name" value="Arg_tRNA_synt_N"/>
    <property type="match status" value="1"/>
</dbReference>
<comment type="subunit">
    <text evidence="10">Monomer.</text>
</comment>
<keyword evidence="7 10" id="KW-0648">Protein biosynthesis</keyword>
<evidence type="ECO:0000256" key="11">
    <source>
        <dbReference type="RuleBase" id="RU363038"/>
    </source>
</evidence>
<dbReference type="GO" id="GO:0004814">
    <property type="term" value="F:arginine-tRNA ligase activity"/>
    <property type="evidence" value="ECO:0007669"/>
    <property type="project" value="UniProtKB-UniRule"/>
</dbReference>
<dbReference type="CDD" id="cd00671">
    <property type="entry name" value="ArgRS_core"/>
    <property type="match status" value="1"/>
</dbReference>
<dbReference type="FunFam" id="1.10.730.10:FF:000008">
    <property type="entry name" value="Arginine--tRNA ligase"/>
    <property type="match status" value="1"/>
</dbReference>
<dbReference type="GO" id="GO:0005737">
    <property type="term" value="C:cytoplasm"/>
    <property type="evidence" value="ECO:0007669"/>
    <property type="project" value="UniProtKB-SubCell"/>
</dbReference>
<dbReference type="Gene3D" id="3.40.50.620">
    <property type="entry name" value="HUPs"/>
    <property type="match status" value="1"/>
</dbReference>
<dbReference type="SMART" id="SM00836">
    <property type="entry name" value="DALR_1"/>
    <property type="match status" value="1"/>
</dbReference>
<dbReference type="InterPro" id="IPR008909">
    <property type="entry name" value="DALR_anticod-bd"/>
</dbReference>
<comment type="caution">
    <text evidence="14">The sequence shown here is derived from an EMBL/GenBank/DDBJ whole genome shotgun (WGS) entry which is preliminary data.</text>
</comment>
<dbReference type="EMBL" id="JABZGU010000123">
    <property type="protein sequence ID" value="MBF4803168.1"/>
    <property type="molecule type" value="Genomic_DNA"/>
</dbReference>
<keyword evidence="4 10" id="KW-0436">Ligase</keyword>
<dbReference type="Pfam" id="PF05746">
    <property type="entry name" value="DALR_1"/>
    <property type="match status" value="1"/>
</dbReference>
<proteinExistence type="inferred from homology"/>
<keyword evidence="8 10" id="KW-0030">Aminoacyl-tRNA synthetase</keyword>
<dbReference type="SUPFAM" id="SSF55190">
    <property type="entry name" value="Arginyl-tRNA synthetase (ArgRS), N-terminal 'additional' domain"/>
    <property type="match status" value="1"/>
</dbReference>
<dbReference type="Pfam" id="PF03485">
    <property type="entry name" value="Arg_tRNA_synt_N"/>
    <property type="match status" value="1"/>
</dbReference>
<accession>A0A9D5X8C6</accession>
<dbReference type="InterPro" id="IPR009080">
    <property type="entry name" value="tRNAsynth_Ia_anticodon-bd"/>
</dbReference>
<dbReference type="PANTHER" id="PTHR11956:SF5">
    <property type="entry name" value="ARGININE--TRNA LIGASE, CYTOPLASMIC"/>
    <property type="match status" value="1"/>
</dbReference>
<dbReference type="Gene3D" id="1.10.730.10">
    <property type="entry name" value="Isoleucyl-tRNA Synthetase, Domain 1"/>
    <property type="match status" value="1"/>
</dbReference>
<keyword evidence="3 10" id="KW-0963">Cytoplasm</keyword>
<dbReference type="Gene3D" id="3.30.1360.70">
    <property type="entry name" value="Arginyl tRNA synthetase N-terminal domain"/>
    <property type="match status" value="1"/>
</dbReference>
<name>A0A9D5X8C6_9ACTN</name>
<evidence type="ECO:0000256" key="2">
    <source>
        <dbReference type="ARBA" id="ARBA00005594"/>
    </source>
</evidence>
<reference evidence="14" key="1">
    <citation type="submission" date="2020-04" db="EMBL/GenBank/DDBJ databases">
        <title>Deep metagenomics examines the oral microbiome during advanced dental caries in children, revealing novel taxa and co-occurrences with host molecules.</title>
        <authorList>
            <person name="Baker J.L."/>
            <person name="Morton J.T."/>
            <person name="Dinis M."/>
            <person name="Alvarez R."/>
            <person name="Tran N.C."/>
            <person name="Knight R."/>
            <person name="Edlund A."/>
        </authorList>
    </citation>
    <scope>NUCLEOTIDE SEQUENCE</scope>
    <source>
        <strain evidence="14">JCVI_3_bin.11</strain>
    </source>
</reference>